<organism evidence="1 2">
    <name type="scientific">Serratia fonticola</name>
    <dbReference type="NCBI Taxonomy" id="47917"/>
    <lineage>
        <taxon>Bacteria</taxon>
        <taxon>Pseudomonadati</taxon>
        <taxon>Pseudomonadota</taxon>
        <taxon>Gammaproteobacteria</taxon>
        <taxon>Enterobacterales</taxon>
        <taxon>Yersiniaceae</taxon>
        <taxon>Serratia</taxon>
    </lineage>
</organism>
<reference evidence="1 2" key="1">
    <citation type="submission" date="2018-12" db="EMBL/GenBank/DDBJ databases">
        <authorList>
            <consortium name="Pathogen Informatics"/>
        </authorList>
    </citation>
    <scope>NUCLEOTIDE SEQUENCE [LARGE SCALE GENOMIC DNA]</scope>
    <source>
        <strain evidence="1 2">NCTC13193</strain>
    </source>
</reference>
<dbReference type="Proteomes" id="UP000270487">
    <property type="component" value="Chromosome"/>
</dbReference>
<evidence type="ECO:0000313" key="1">
    <source>
        <dbReference type="EMBL" id="VEI72921.1"/>
    </source>
</evidence>
<gene>
    <name evidence="1" type="ORF">NCTC13193_03888</name>
</gene>
<dbReference type="EMBL" id="LR134492">
    <property type="protein sequence ID" value="VEI72921.1"/>
    <property type="molecule type" value="Genomic_DNA"/>
</dbReference>
<dbReference type="AlphaFoldDB" id="A0A448SYR6"/>
<name>A0A448SYR6_SERFO</name>
<accession>A0A448SYR6</accession>
<proteinExistence type="predicted"/>
<sequence>MAANVDYDFKNYFEIDEEKLRRIHSIVKKRLVIPTPKASFFT</sequence>
<evidence type="ECO:0000313" key="2">
    <source>
        <dbReference type="Proteomes" id="UP000270487"/>
    </source>
</evidence>
<protein>
    <submittedName>
        <fullName evidence="1">Uncharacterized protein</fullName>
    </submittedName>
</protein>